<dbReference type="PANTHER" id="PTHR43462:SF1">
    <property type="entry name" value="ALANYL-TRNA EDITING PROTEIN AARSD1"/>
    <property type="match status" value="1"/>
</dbReference>
<evidence type="ECO:0000256" key="1">
    <source>
        <dbReference type="ARBA" id="ARBA00001947"/>
    </source>
</evidence>
<proteinExistence type="predicted"/>
<organism evidence="5 6">
    <name type="scientific">Vibrio eleionomae</name>
    <dbReference type="NCBI Taxonomy" id="2653505"/>
    <lineage>
        <taxon>Bacteria</taxon>
        <taxon>Pseudomonadati</taxon>
        <taxon>Pseudomonadota</taxon>
        <taxon>Gammaproteobacteria</taxon>
        <taxon>Vibrionales</taxon>
        <taxon>Vibrionaceae</taxon>
        <taxon>Vibrio</taxon>
    </lineage>
</organism>
<dbReference type="GO" id="GO:0046872">
    <property type="term" value="F:metal ion binding"/>
    <property type="evidence" value="ECO:0007669"/>
    <property type="project" value="UniProtKB-KW"/>
</dbReference>
<evidence type="ECO:0000259" key="4">
    <source>
        <dbReference type="SMART" id="SM00863"/>
    </source>
</evidence>
<reference evidence="5 6" key="1">
    <citation type="submission" date="2019-10" db="EMBL/GenBank/DDBJ databases">
        <title>Vibrio sp. nov. isolated from a shrimp pond.</title>
        <authorList>
            <person name="Gomez-Gil B."/>
            <person name="Enciso-Ibarra J."/>
            <person name="Enciso-Ibarra K."/>
            <person name="Bolan-Mejia C."/>
        </authorList>
    </citation>
    <scope>NUCLEOTIDE SEQUENCE [LARGE SCALE GENOMIC DNA]</scope>
    <source>
        <strain evidence="5 6">CAIM 722</strain>
    </source>
</reference>
<dbReference type="InterPro" id="IPR012947">
    <property type="entry name" value="tRNA_SAD"/>
</dbReference>
<dbReference type="Gene3D" id="3.30.980.10">
    <property type="entry name" value="Threonyl-trna Synthetase, Chain A, domain 2"/>
    <property type="match status" value="1"/>
</dbReference>
<keyword evidence="3" id="KW-0862">Zinc</keyword>
<sequence length="211" mass="24032">MTKKMFWEDPYLCELTSRVTSIDSQTIELSETIFYAESGGQESDHGTIGGIEVIRADKTGTRIQYTLNSAPPFSIGDDVITVISWPRRYSLMKLHFAAELVLECFYKRLTIEKIGAHISEDKSRIDFRYDGNIGSLAEEIEKQVQEIVDADVVVESCFSDIGQERRYWKINGFSEVPCGGTHIRRTSEVGKVKLRRRNLGRGKERVEITVE</sequence>
<keyword evidence="2" id="KW-0479">Metal-binding</keyword>
<evidence type="ECO:0000256" key="3">
    <source>
        <dbReference type="ARBA" id="ARBA00022833"/>
    </source>
</evidence>
<dbReference type="SUPFAM" id="SSF50447">
    <property type="entry name" value="Translation proteins"/>
    <property type="match status" value="1"/>
</dbReference>
<dbReference type="InterPro" id="IPR018163">
    <property type="entry name" value="Thr/Ala-tRNA-synth_IIc_edit"/>
</dbReference>
<dbReference type="InterPro" id="IPR051335">
    <property type="entry name" value="Alanyl-tRNA_Editing_Enzymes"/>
</dbReference>
<dbReference type="SUPFAM" id="SSF55186">
    <property type="entry name" value="ThrRS/AlaRS common domain"/>
    <property type="match status" value="1"/>
</dbReference>
<dbReference type="AlphaFoldDB" id="A0A7X4RUG5"/>
<dbReference type="GO" id="GO:0005524">
    <property type="term" value="F:ATP binding"/>
    <property type="evidence" value="ECO:0007669"/>
    <property type="project" value="InterPro"/>
</dbReference>
<dbReference type="EMBL" id="WEKT01000009">
    <property type="protein sequence ID" value="MZI93069.1"/>
    <property type="molecule type" value="Genomic_DNA"/>
</dbReference>
<dbReference type="GO" id="GO:0002161">
    <property type="term" value="F:aminoacyl-tRNA deacylase activity"/>
    <property type="evidence" value="ECO:0007669"/>
    <property type="project" value="UniProtKB-ARBA"/>
</dbReference>
<dbReference type="GO" id="GO:0004812">
    <property type="term" value="F:aminoacyl-tRNA ligase activity"/>
    <property type="evidence" value="ECO:0007669"/>
    <property type="project" value="InterPro"/>
</dbReference>
<comment type="caution">
    <text evidence="5">The sequence shown here is derived from an EMBL/GenBank/DDBJ whole genome shotgun (WGS) entry which is preliminary data.</text>
</comment>
<dbReference type="InterPro" id="IPR009000">
    <property type="entry name" value="Transl_B-barrel_sf"/>
</dbReference>
<dbReference type="Proteomes" id="UP000462621">
    <property type="component" value="Unassembled WGS sequence"/>
</dbReference>
<feature type="domain" description="Threonyl/alanyl tRNA synthetase SAD" evidence="4">
    <location>
        <begin position="165"/>
        <end position="207"/>
    </location>
</feature>
<comment type="cofactor">
    <cofactor evidence="1">
        <name>Zn(2+)</name>
        <dbReference type="ChEBI" id="CHEBI:29105"/>
    </cofactor>
</comment>
<protein>
    <submittedName>
        <fullName evidence="5">Alanyl-tRNA editing protein</fullName>
    </submittedName>
</protein>
<name>A0A7X4RUG5_9VIBR</name>
<dbReference type="Pfam" id="PF07973">
    <property type="entry name" value="tRNA_SAD"/>
    <property type="match status" value="1"/>
</dbReference>
<accession>A0A7X4RUG5</accession>
<dbReference type="SMART" id="SM00863">
    <property type="entry name" value="tRNA_SAD"/>
    <property type="match status" value="1"/>
</dbReference>
<dbReference type="GO" id="GO:0043039">
    <property type="term" value="P:tRNA aminoacylation"/>
    <property type="evidence" value="ECO:0007669"/>
    <property type="project" value="InterPro"/>
</dbReference>
<dbReference type="PANTHER" id="PTHR43462">
    <property type="entry name" value="ALANYL-TRNA EDITING PROTEIN"/>
    <property type="match status" value="1"/>
</dbReference>
<keyword evidence="6" id="KW-1185">Reference proteome</keyword>
<evidence type="ECO:0000313" key="6">
    <source>
        <dbReference type="Proteomes" id="UP000462621"/>
    </source>
</evidence>
<dbReference type="RefSeq" id="WP_161154366.1">
    <property type="nucleotide sequence ID" value="NZ_WEKT01000009.1"/>
</dbReference>
<evidence type="ECO:0000313" key="5">
    <source>
        <dbReference type="EMBL" id="MZI93069.1"/>
    </source>
</evidence>
<dbReference type="Gene3D" id="2.40.30.130">
    <property type="match status" value="1"/>
</dbReference>
<gene>
    <name evidence="5" type="ORF">F9817_07640</name>
</gene>
<evidence type="ECO:0000256" key="2">
    <source>
        <dbReference type="ARBA" id="ARBA00022723"/>
    </source>
</evidence>